<dbReference type="Proteomes" id="UP000092382">
    <property type="component" value="Unassembled WGS sequence"/>
</dbReference>
<dbReference type="AlphaFoldDB" id="A0A1B7VLP0"/>
<dbReference type="EMBL" id="LJOY01000074">
    <property type="protein sequence ID" value="OBQ20668.1"/>
    <property type="molecule type" value="Genomic_DNA"/>
</dbReference>
<sequence>MTREFNFLPELPKSKLDDREFADLVNECLLRIPRYCPEWTNYNPSDPGVTLIELFAWLTDQMLLRFNEIPRLNYITFLELLGIRLQPPTPAKCHVTFYLTTSFPEAKTILAGTEVATERTESEEAIIFATDQDVIVSQPIIKHLLTSTEKELTPKILDNPFRDRDWIPEQNGKEWRGRETNLFAEQPQEGNCFYIVFNPDEPITGNVIVLNIKALAATTTGIIPENPPRLWEAWSGDGEKKGWVPILVKETYDVTEGFSFKKFAREGGIANQEGADITLHLPLNLPSSIFDTYEGRWIRCSYTPSQSVNNDYGYTRPPRIISISVRSIGASSIVTQSFRIENEILGESNGKAGQTFQLQRTPILPRNVDLEYILVTPPGEQAMEETWSEVEHFGESGEEDRHYTIDAITGRVQFGPLIREPAQIKESTQVRYRLQKQRDTNIIDINQIEPQSRQRQYGKVPPRGSMITMGAYRTGGGQAGNVPKGTIRILKSAVPYIARVENYQPGRGGRDAENLNAAVIKVPQFLRTRDRAVTKEDFETLAMTVGTVARSHCSTPQPGESDYKPGRVRLLLIPHPAHDDAIEKCLGFHPSEFNLTPELKKQVNNYLDERRLLGVEIIYKQPEYLGVSVQIQVALEPEYDNSSAREEIKKKLLIALYRFLNPITGGFDNQGWPFQRPVYSSDIVRLFQPISGVRSIGVIRLYEIRQNQVSEMWERNPEPRTEIKLSPLELICSWSDQNLADFEHKVDLL</sequence>
<proteinExistence type="predicted"/>
<protein>
    <submittedName>
        <fullName evidence="1">Uncharacterized protein</fullName>
    </submittedName>
</protein>
<dbReference type="PATRIC" id="fig|1710894.3.peg.2164"/>
<dbReference type="NCBIfam" id="TIGR02243">
    <property type="entry name" value="putative baseplate assembly protein"/>
    <property type="match status" value="1"/>
</dbReference>
<dbReference type="STRING" id="1803587.GCA_001593825_01087"/>
<gene>
    <name evidence="1" type="ORF">AN481_16975</name>
</gene>
<comment type="caution">
    <text evidence="1">The sequence shown here is derived from an EMBL/GenBank/DDBJ whole genome shotgun (WGS) entry which is preliminary data.</text>
</comment>
<evidence type="ECO:0000313" key="1">
    <source>
        <dbReference type="EMBL" id="OBQ20668.1"/>
    </source>
</evidence>
<evidence type="ECO:0000313" key="2">
    <source>
        <dbReference type="Proteomes" id="UP000092382"/>
    </source>
</evidence>
<organism evidence="1 2">
    <name type="scientific">Aphanizomenon flos-aquae LD13</name>
    <dbReference type="NCBI Taxonomy" id="1710894"/>
    <lineage>
        <taxon>Bacteria</taxon>
        <taxon>Bacillati</taxon>
        <taxon>Cyanobacteriota</taxon>
        <taxon>Cyanophyceae</taxon>
        <taxon>Nostocales</taxon>
        <taxon>Aphanizomenonaceae</taxon>
        <taxon>Aphanizomenon</taxon>
    </lineage>
</organism>
<name>A0A1B7VLP0_APHFL</name>
<dbReference type="InterPro" id="IPR011749">
    <property type="entry name" value="CHP02243"/>
</dbReference>
<reference evidence="1 2" key="1">
    <citation type="submission" date="2015-09" db="EMBL/GenBank/DDBJ databases">
        <title>Whole genome shotgun sequence assembly of Aphanizomenon flos-aquae UKL13.</title>
        <authorList>
            <person name="Driscoll C."/>
        </authorList>
    </citation>
    <scope>NUCLEOTIDE SEQUENCE [LARGE SCALE GENOMIC DNA]</scope>
    <source>
        <strain evidence="1">MDT13</strain>
    </source>
</reference>
<accession>A0A1B7VLP0</accession>